<dbReference type="SUPFAM" id="SSF103025">
    <property type="entry name" value="Folate-binding domain"/>
    <property type="match status" value="1"/>
</dbReference>
<gene>
    <name evidence="1" type="ORF">DFP76_102315</name>
</gene>
<keyword evidence="2" id="KW-1185">Reference proteome</keyword>
<proteinExistence type="predicted"/>
<name>A0A366D609_9GAMM</name>
<dbReference type="NCBIfam" id="TIGR03317">
    <property type="entry name" value="ygfZ_signature"/>
    <property type="match status" value="1"/>
</dbReference>
<comment type="caution">
    <text evidence="1">The sequence shown here is derived from an EMBL/GenBank/DDBJ whole genome shotgun (WGS) entry which is preliminary data.</text>
</comment>
<sequence length="304" mass="33746">MLALSEFVSKHLSATATYPKHDIGVISITGTDAKKFLQGQTTCDINKLSAEAGLYGAICSNKGRIICNFFMLQKDDSILMLMSQDLIASSLTHLKKYAVFFKTDLTDATGMFQITETLSVSHESTKPEQFAEQLPITTDMGSIQLQLLSYPFNIHWHVTQANQTEHQESNPILSGLSLLAARPLIQLEQSENLLPQWINMQTTGGISFTKGCYTGQEIVARMQYRGKSKKQLALATWQGDMDTQQALLDSEGKNLGQVLSVEQIGDDHIAQIILNQDITECSELFLDGAKIHLIELPYQQPFAD</sequence>
<dbReference type="PANTHER" id="PTHR22602">
    <property type="entry name" value="TRANSFERASE CAF17, MITOCHONDRIAL-RELATED"/>
    <property type="match status" value="1"/>
</dbReference>
<dbReference type="RefSeq" id="WP_181799788.1">
    <property type="nucleotide sequence ID" value="NZ_QNRF01000002.1"/>
</dbReference>
<dbReference type="GO" id="GO:0016226">
    <property type="term" value="P:iron-sulfur cluster assembly"/>
    <property type="evidence" value="ECO:0007669"/>
    <property type="project" value="TreeGrafter"/>
</dbReference>
<protein>
    <submittedName>
        <fullName evidence="1">Uncharacterized protein</fullName>
    </submittedName>
</protein>
<organism evidence="1 2">
    <name type="scientific">Marinomonas aquiplantarum</name>
    <dbReference type="NCBI Taxonomy" id="491951"/>
    <lineage>
        <taxon>Bacteria</taxon>
        <taxon>Pseudomonadati</taxon>
        <taxon>Pseudomonadota</taxon>
        <taxon>Gammaproteobacteria</taxon>
        <taxon>Oceanospirillales</taxon>
        <taxon>Oceanospirillaceae</taxon>
        <taxon>Marinomonas</taxon>
    </lineage>
</organism>
<evidence type="ECO:0000313" key="1">
    <source>
        <dbReference type="EMBL" id="RBO84914.1"/>
    </source>
</evidence>
<dbReference type="Gene3D" id="3.30.70.1400">
    <property type="entry name" value="Aminomethyltransferase beta-barrel domains"/>
    <property type="match status" value="1"/>
</dbReference>
<dbReference type="InterPro" id="IPR045179">
    <property type="entry name" value="YgfZ/GcvT"/>
</dbReference>
<dbReference type="PANTHER" id="PTHR22602:SF0">
    <property type="entry name" value="TRANSFERASE CAF17, MITOCHONDRIAL-RELATED"/>
    <property type="match status" value="1"/>
</dbReference>
<evidence type="ECO:0000313" key="2">
    <source>
        <dbReference type="Proteomes" id="UP000252086"/>
    </source>
</evidence>
<dbReference type="AlphaFoldDB" id="A0A366D609"/>
<accession>A0A366D609</accession>
<dbReference type="Proteomes" id="UP000252086">
    <property type="component" value="Unassembled WGS sequence"/>
</dbReference>
<dbReference type="Gene3D" id="2.40.30.160">
    <property type="match status" value="1"/>
</dbReference>
<reference evidence="1 2" key="1">
    <citation type="submission" date="2018-06" db="EMBL/GenBank/DDBJ databases">
        <title>Genomic Encyclopedia of Type Strains, Phase III (KMG-III): the genomes of soil and plant-associated and newly described type strains.</title>
        <authorList>
            <person name="Whitman W."/>
        </authorList>
    </citation>
    <scope>NUCLEOTIDE SEQUENCE [LARGE SCALE GENOMIC DNA]</scope>
    <source>
        <strain evidence="1 2">CECT 7732</strain>
    </source>
</reference>
<dbReference type="EMBL" id="QNRF01000002">
    <property type="protein sequence ID" value="RBO84914.1"/>
    <property type="molecule type" value="Genomic_DNA"/>
</dbReference>
<dbReference type="InterPro" id="IPR017703">
    <property type="entry name" value="YgfZ/GCV_T_CS"/>
</dbReference>